<protein>
    <submittedName>
        <fullName evidence="14">(rape) hypothetical protein</fullName>
    </submittedName>
</protein>
<keyword evidence="6" id="KW-0547">Nucleotide-binding</keyword>
<evidence type="ECO:0000256" key="7">
    <source>
        <dbReference type="ARBA" id="ARBA00022777"/>
    </source>
</evidence>
<evidence type="ECO:0000256" key="4">
    <source>
        <dbReference type="ARBA" id="ARBA00022692"/>
    </source>
</evidence>
<keyword evidence="3" id="KW-0808">Transferase</keyword>
<dbReference type="InterPro" id="IPR008271">
    <property type="entry name" value="Ser/Thr_kinase_AS"/>
</dbReference>
<evidence type="ECO:0000256" key="10">
    <source>
        <dbReference type="ARBA" id="ARBA00023136"/>
    </source>
</evidence>
<dbReference type="InterPro" id="IPR000719">
    <property type="entry name" value="Prot_kinase_dom"/>
</dbReference>
<dbReference type="GO" id="GO:0016020">
    <property type="term" value="C:membrane"/>
    <property type="evidence" value="ECO:0007669"/>
    <property type="project" value="UniProtKB-SubCell"/>
</dbReference>
<comment type="subcellular location">
    <subcellularLocation>
        <location evidence="1">Membrane</location>
        <topology evidence="1">Single-pass type I membrane protein</topology>
    </subcellularLocation>
</comment>
<evidence type="ECO:0000256" key="11">
    <source>
        <dbReference type="ARBA" id="ARBA00023180"/>
    </source>
</evidence>
<dbReference type="GO" id="GO:0004714">
    <property type="term" value="F:transmembrane receptor protein tyrosine kinase activity"/>
    <property type="evidence" value="ECO:0007669"/>
    <property type="project" value="InterPro"/>
</dbReference>
<name>A0A816VT50_BRANA</name>
<keyword evidence="2" id="KW-0723">Serine/threonine-protein kinase</keyword>
<dbReference type="SUPFAM" id="SSF56112">
    <property type="entry name" value="Protein kinase-like (PK-like)"/>
    <property type="match status" value="1"/>
</dbReference>
<feature type="compositionally biased region" description="Polar residues" evidence="12">
    <location>
        <begin position="280"/>
        <end position="300"/>
    </location>
</feature>
<dbReference type="Pfam" id="PF00069">
    <property type="entry name" value="Pkinase"/>
    <property type="match status" value="1"/>
</dbReference>
<keyword evidence="8" id="KW-0067">ATP-binding</keyword>
<keyword evidence="9" id="KW-1133">Transmembrane helix</keyword>
<gene>
    <name evidence="14" type="ORF">DARMORV10_A03P27250.1</name>
</gene>
<dbReference type="FunFam" id="1.10.510.10:FF:000252">
    <property type="entry name" value="Receptor-like protein kinase FERONIA"/>
    <property type="match status" value="1"/>
</dbReference>
<feature type="compositionally biased region" description="Low complexity" evidence="12">
    <location>
        <begin position="269"/>
        <end position="279"/>
    </location>
</feature>
<evidence type="ECO:0000256" key="1">
    <source>
        <dbReference type="ARBA" id="ARBA00004479"/>
    </source>
</evidence>
<dbReference type="Proteomes" id="UP001295469">
    <property type="component" value="Chromosome A03"/>
</dbReference>
<keyword evidence="4" id="KW-0812">Transmembrane</keyword>
<dbReference type="InterPro" id="IPR011009">
    <property type="entry name" value="Kinase-like_dom_sf"/>
</dbReference>
<reference evidence="14" key="1">
    <citation type="submission" date="2021-01" db="EMBL/GenBank/DDBJ databases">
        <authorList>
            <consortium name="Genoscope - CEA"/>
            <person name="William W."/>
        </authorList>
    </citation>
    <scope>NUCLEOTIDE SEQUENCE</scope>
</reference>
<evidence type="ECO:0000256" key="9">
    <source>
        <dbReference type="ARBA" id="ARBA00022989"/>
    </source>
</evidence>
<proteinExistence type="predicted"/>
<dbReference type="PANTHER" id="PTHR27003">
    <property type="entry name" value="OS07G0166700 PROTEIN"/>
    <property type="match status" value="1"/>
</dbReference>
<dbReference type="GO" id="GO:0004674">
    <property type="term" value="F:protein serine/threonine kinase activity"/>
    <property type="evidence" value="ECO:0007669"/>
    <property type="project" value="UniProtKB-KW"/>
</dbReference>
<sequence length="300" mass="33764">MLALVPRIPPRMLDSFYRHSDSYKQLRRDVVDRERRFWRCLQSNSSRWKQSSYLEICTGAAKGLQYLHSGSEGIIHRDVKSTNILLDDNNVAKVADFGLSKLAVRNQDSINISTNIKGTFGYLDPEYLETHVLTEKSDVYAFGVVLLEALCARPALDRGLPHEQVNLAEWAMFCKSKGILDEVLDPKLVGQIEPSSLRKFMEIIDKCLREYGEERPNMGDVIWDLEYALQLHMMPIQREPHEDSSVTISDGGGGSSLVVPRLVVSDSFSSSSVVQKKSSYGGTDSSETQVFSQLKISQAR</sequence>
<dbReference type="Gramene" id="CDX83204">
    <property type="protein sequence ID" value="CDX83204"/>
    <property type="gene ID" value="GSBRNA2T00138745001"/>
</dbReference>
<evidence type="ECO:0000256" key="12">
    <source>
        <dbReference type="SAM" id="MobiDB-lite"/>
    </source>
</evidence>
<dbReference type="SMART" id="SM00220">
    <property type="entry name" value="S_TKc"/>
    <property type="match status" value="1"/>
</dbReference>
<dbReference type="PANTHER" id="PTHR27003:SF398">
    <property type="entry name" value="PROTEIN KINASE DOMAIN-CONTAINING PROTEIN"/>
    <property type="match status" value="1"/>
</dbReference>
<keyword evidence="10" id="KW-0472">Membrane</keyword>
<feature type="domain" description="Protein kinase" evidence="13">
    <location>
        <begin position="1"/>
        <end position="228"/>
    </location>
</feature>
<dbReference type="PROSITE" id="PS00108">
    <property type="entry name" value="PROTEIN_KINASE_ST"/>
    <property type="match status" value="1"/>
</dbReference>
<evidence type="ECO:0000256" key="5">
    <source>
        <dbReference type="ARBA" id="ARBA00022729"/>
    </source>
</evidence>
<organism evidence="14">
    <name type="scientific">Brassica napus</name>
    <name type="common">Rape</name>
    <dbReference type="NCBI Taxonomy" id="3708"/>
    <lineage>
        <taxon>Eukaryota</taxon>
        <taxon>Viridiplantae</taxon>
        <taxon>Streptophyta</taxon>
        <taxon>Embryophyta</taxon>
        <taxon>Tracheophyta</taxon>
        <taxon>Spermatophyta</taxon>
        <taxon>Magnoliopsida</taxon>
        <taxon>eudicotyledons</taxon>
        <taxon>Gunneridae</taxon>
        <taxon>Pentapetalae</taxon>
        <taxon>rosids</taxon>
        <taxon>malvids</taxon>
        <taxon>Brassicales</taxon>
        <taxon>Brassicaceae</taxon>
        <taxon>Brassiceae</taxon>
        <taxon>Brassica</taxon>
    </lineage>
</organism>
<keyword evidence="7" id="KW-0418">Kinase</keyword>
<dbReference type="EMBL" id="HG994357">
    <property type="protein sequence ID" value="CAF2124655.1"/>
    <property type="molecule type" value="Genomic_DNA"/>
</dbReference>
<evidence type="ECO:0000256" key="3">
    <source>
        <dbReference type="ARBA" id="ARBA00022679"/>
    </source>
</evidence>
<keyword evidence="11" id="KW-0325">Glycoprotein</keyword>
<evidence type="ECO:0000256" key="2">
    <source>
        <dbReference type="ARBA" id="ARBA00022527"/>
    </source>
</evidence>
<dbReference type="InterPro" id="IPR045272">
    <property type="entry name" value="ANXUR1/2-like"/>
</dbReference>
<feature type="region of interest" description="Disordered" evidence="12">
    <location>
        <begin position="269"/>
        <end position="300"/>
    </location>
</feature>
<evidence type="ECO:0000259" key="13">
    <source>
        <dbReference type="PROSITE" id="PS50011"/>
    </source>
</evidence>
<accession>A0A816VT50</accession>
<dbReference type="Gene3D" id="1.10.510.10">
    <property type="entry name" value="Transferase(Phosphotransferase) domain 1"/>
    <property type="match status" value="1"/>
</dbReference>
<dbReference type="GO" id="GO:0005524">
    <property type="term" value="F:ATP binding"/>
    <property type="evidence" value="ECO:0007669"/>
    <property type="project" value="UniProtKB-KW"/>
</dbReference>
<dbReference type="AlphaFoldDB" id="A0A816VT50"/>
<dbReference type="OMA" id="MNTSLEW"/>
<dbReference type="PROSITE" id="PS50011">
    <property type="entry name" value="PROTEIN_KINASE_DOM"/>
    <property type="match status" value="1"/>
</dbReference>
<evidence type="ECO:0000313" key="14">
    <source>
        <dbReference type="EMBL" id="CAF2124655.1"/>
    </source>
</evidence>
<evidence type="ECO:0000256" key="6">
    <source>
        <dbReference type="ARBA" id="ARBA00022741"/>
    </source>
</evidence>
<evidence type="ECO:0000256" key="8">
    <source>
        <dbReference type="ARBA" id="ARBA00022840"/>
    </source>
</evidence>
<keyword evidence="5" id="KW-0732">Signal</keyword>